<feature type="domain" description="Type II secretion system protein GspF" evidence="7">
    <location>
        <begin position="186"/>
        <end position="307"/>
    </location>
</feature>
<protein>
    <submittedName>
        <fullName evidence="8">Type II secretion system F domain protein</fullName>
    </submittedName>
</protein>
<feature type="transmembrane region" description="Helical" evidence="6">
    <location>
        <begin position="95"/>
        <end position="121"/>
    </location>
</feature>
<organism evidence="8 9">
    <name type="scientific">Ferroglobus placidus (strain DSM 10642 / AEDII12DO)</name>
    <dbReference type="NCBI Taxonomy" id="589924"/>
    <lineage>
        <taxon>Archaea</taxon>
        <taxon>Methanobacteriati</taxon>
        <taxon>Methanobacteriota</taxon>
        <taxon>Archaeoglobi</taxon>
        <taxon>Archaeoglobales</taxon>
        <taxon>Archaeoglobaceae</taxon>
        <taxon>Ferroglobus</taxon>
    </lineage>
</organism>
<keyword evidence="2" id="KW-1003">Cell membrane</keyword>
<reference evidence="9" key="1">
    <citation type="submission" date="2010-02" db="EMBL/GenBank/DDBJ databases">
        <title>Complete sequence of Ferroglobus placidus DSM 10642.</title>
        <authorList>
            <consortium name="US DOE Joint Genome Institute"/>
            <person name="Lucas S."/>
            <person name="Copeland A."/>
            <person name="Lapidus A."/>
            <person name="Cheng J.-F."/>
            <person name="Bruce D."/>
            <person name="Goodwin L."/>
            <person name="Pitluck S."/>
            <person name="Saunders E."/>
            <person name="Brettin T."/>
            <person name="Detter J.C."/>
            <person name="Han C."/>
            <person name="Tapia R."/>
            <person name="Larimer F."/>
            <person name="Land M."/>
            <person name="Hauser L."/>
            <person name="Kyrpides N."/>
            <person name="Ivanova N."/>
            <person name="Holmes D."/>
            <person name="Lovley D."/>
            <person name="Kyrpides N."/>
            <person name="Anderson I.J."/>
            <person name="Woyke T."/>
        </authorList>
    </citation>
    <scope>NUCLEOTIDE SEQUENCE [LARGE SCALE GENOMIC DNA]</scope>
    <source>
        <strain evidence="9">DSM 10642 / AEDII12DO</strain>
    </source>
</reference>
<dbReference type="eggNOG" id="arCOG01808">
    <property type="taxonomic scope" value="Archaea"/>
</dbReference>
<dbReference type="STRING" id="589924.Ferp_0575"/>
<evidence type="ECO:0000313" key="9">
    <source>
        <dbReference type="Proteomes" id="UP000002613"/>
    </source>
</evidence>
<feature type="transmembrane region" description="Helical" evidence="6">
    <location>
        <begin position="324"/>
        <end position="347"/>
    </location>
</feature>
<sequence>MNVSIISNLLSNLRLNTLPHSTAVIAAAVVVVVAVIAVALIHRRRRAGAKIEGVEEEGGIKDSLRLFIPGMYPPQLLEEYRDDFKKAGILFPEKYLRNISIASSTIALTLAVIGFLLGTLFRSHIILSLPISIPIPDWTRPYIYAITAYTSQPFIFTILFVASLKGKISSRREDIDFNLHTLYITLLGFAKAGISIMEAVKELVTMDLGEISKEFARIYYAVRYGNTTLKAAMLEVAATTPSAKLADLLRGIVGVMEAGGDLGRYMEERIESLEVERKIMYTEYLKKLEMIAEVYLTVSLAIPTMVVSIQLAKSIAGQADISMVYGLVYGFMPLSSLALIIALYGLSPEKGVERPGIKRLAVIPAAALIGVLLGVLSHLHHIPGNLEFWTLALTVIGSAVSAVMLRKWIKEDEKLSAQLPLYFNRVLSLAEAGKDTTTAFKLAAEEARPPLSKYVKVFAEMLDRGISRDRAFQWLFRITPSTDLRLAARILSKTVDVSGRVTQVLISLVGELMRLNAFRKERDSVAKTYGGMMVLAALLFLGIAVAISAMLLGQFEKLGQATTAAAGSGRSLGFSISPFVINQVRTVLRHASYIVSMSAAVGVAATRGDLRRIASPLAVMLSVTLITGILFMNLL</sequence>
<gene>
    <name evidence="8" type="ordered locus">Ferp_0575</name>
</gene>
<evidence type="ECO:0000256" key="1">
    <source>
        <dbReference type="ARBA" id="ARBA00004651"/>
    </source>
</evidence>
<feature type="transmembrane region" description="Helical" evidence="6">
    <location>
        <begin position="141"/>
        <end position="162"/>
    </location>
</feature>
<dbReference type="RefSeq" id="WP_012965094.1">
    <property type="nucleotide sequence ID" value="NC_013849.1"/>
</dbReference>
<feature type="transmembrane region" description="Helical" evidence="6">
    <location>
        <begin position="359"/>
        <end position="380"/>
    </location>
</feature>
<dbReference type="HOGENOM" id="CLU_497504_0_0_2"/>
<dbReference type="Proteomes" id="UP000002613">
    <property type="component" value="Chromosome"/>
</dbReference>
<name>D3S3B5_FERPA</name>
<proteinExistence type="predicted"/>
<evidence type="ECO:0000313" key="8">
    <source>
        <dbReference type="EMBL" id="ADC64748.1"/>
    </source>
</evidence>
<reference evidence="8 9" key="2">
    <citation type="journal article" date="2011" name="Stand. Genomic Sci.">
        <title>Complete genome sequence of Ferroglobus placidus AEDII12DO.</title>
        <authorList>
            <person name="Anderson I."/>
            <person name="Risso C."/>
            <person name="Holmes D."/>
            <person name="Lucas S."/>
            <person name="Copeland A."/>
            <person name="Lapidus A."/>
            <person name="Cheng J.F."/>
            <person name="Bruce D."/>
            <person name="Goodwin L."/>
            <person name="Pitluck S."/>
            <person name="Saunders E."/>
            <person name="Brettin T."/>
            <person name="Detter J.C."/>
            <person name="Han C."/>
            <person name="Tapia R."/>
            <person name="Larimer F."/>
            <person name="Land M."/>
            <person name="Hauser L."/>
            <person name="Woyke T."/>
            <person name="Lovley D."/>
            <person name="Kyrpides N."/>
            <person name="Ivanova N."/>
        </authorList>
    </citation>
    <scope>NUCLEOTIDE SEQUENCE [LARGE SCALE GENOMIC DNA]</scope>
    <source>
        <strain evidence="9">DSM 10642 / AEDII12DO</strain>
    </source>
</reference>
<feature type="transmembrane region" description="Helical" evidence="6">
    <location>
        <begin position="386"/>
        <end position="405"/>
    </location>
</feature>
<evidence type="ECO:0000256" key="4">
    <source>
        <dbReference type="ARBA" id="ARBA00022989"/>
    </source>
</evidence>
<evidence type="ECO:0000256" key="5">
    <source>
        <dbReference type="ARBA" id="ARBA00023136"/>
    </source>
</evidence>
<dbReference type="InterPro" id="IPR056569">
    <property type="entry name" value="ArlJ-like"/>
</dbReference>
<keyword evidence="3 6" id="KW-0812">Transmembrane</keyword>
<evidence type="ECO:0000256" key="2">
    <source>
        <dbReference type="ARBA" id="ARBA00022475"/>
    </source>
</evidence>
<dbReference type="AlphaFoldDB" id="D3S3B5"/>
<keyword evidence="9" id="KW-1185">Reference proteome</keyword>
<comment type="subcellular location">
    <subcellularLocation>
        <location evidence="1">Cell membrane</location>
        <topology evidence="1">Multi-pass membrane protein</topology>
    </subcellularLocation>
</comment>
<dbReference type="GO" id="GO:0005886">
    <property type="term" value="C:plasma membrane"/>
    <property type="evidence" value="ECO:0007669"/>
    <property type="project" value="UniProtKB-SubCell"/>
</dbReference>
<evidence type="ECO:0000259" key="7">
    <source>
        <dbReference type="Pfam" id="PF00482"/>
    </source>
</evidence>
<dbReference type="InterPro" id="IPR018076">
    <property type="entry name" value="T2SS_GspF_dom"/>
</dbReference>
<feature type="transmembrane region" description="Helical" evidence="6">
    <location>
        <begin position="529"/>
        <end position="552"/>
    </location>
</feature>
<feature type="transmembrane region" description="Helical" evidence="6">
    <location>
        <begin position="20"/>
        <end position="41"/>
    </location>
</feature>
<dbReference type="EMBL" id="CP001899">
    <property type="protein sequence ID" value="ADC64748.1"/>
    <property type="molecule type" value="Genomic_DNA"/>
</dbReference>
<keyword evidence="4 6" id="KW-1133">Transmembrane helix</keyword>
<evidence type="ECO:0000256" key="3">
    <source>
        <dbReference type="ARBA" id="ARBA00022692"/>
    </source>
</evidence>
<feature type="domain" description="Type II secretion system protein GspF" evidence="7">
    <location>
        <begin position="425"/>
        <end position="546"/>
    </location>
</feature>
<feature type="transmembrane region" description="Helical" evidence="6">
    <location>
        <begin position="617"/>
        <end position="634"/>
    </location>
</feature>
<dbReference type="PaxDb" id="589924-Ferp_0575"/>
<dbReference type="KEGG" id="fpl:Ferp_0575"/>
<evidence type="ECO:0000256" key="6">
    <source>
        <dbReference type="SAM" id="Phobius"/>
    </source>
</evidence>
<accession>D3S3B5</accession>
<dbReference type="Pfam" id="PF00482">
    <property type="entry name" value="T2SSF"/>
    <property type="match status" value="2"/>
</dbReference>
<dbReference type="PANTHER" id="PTHR35402">
    <property type="entry name" value="INTEGRAL MEMBRANE PROTEIN-RELATED"/>
    <property type="match status" value="1"/>
</dbReference>
<keyword evidence="5 6" id="KW-0472">Membrane</keyword>
<feature type="transmembrane region" description="Helical" evidence="6">
    <location>
        <begin position="294"/>
        <end position="312"/>
    </location>
</feature>
<dbReference type="GeneID" id="8778076"/>